<name>U7PXF1_SPOS1</name>
<dbReference type="Gene3D" id="6.10.280.230">
    <property type="match status" value="1"/>
</dbReference>
<feature type="region of interest" description="Disordered" evidence="1">
    <location>
        <begin position="87"/>
        <end position="114"/>
    </location>
</feature>
<evidence type="ECO:0008006" key="4">
    <source>
        <dbReference type="Google" id="ProtNLM"/>
    </source>
</evidence>
<dbReference type="OrthoDB" id="5407351at2759"/>
<dbReference type="EMBL" id="KI440844">
    <property type="protein sequence ID" value="ERT00339.1"/>
    <property type="molecule type" value="Genomic_DNA"/>
</dbReference>
<sequence length="538" mass="56369">MADNLCGPSTALKSFSEHVNRDRSVHQDRAAPGRAGPSNFRSALNGTHSNEAEARAFAAGGAAFQAEPMMGPDMNGHVHPATFQQMGQMGPHAHHPQARFAGPGGVSPVHANGASNSNNWAAEFALSGTATHVAAPAGPSPAAAAAARAPYAPQQPLQAVNRLQHFSSGMMAQSPAFLSSLNQPSFAGTQQFSQFNYSSPSSSYAPQPAALTTSTTATTTMPHIAPPSLLDSNAPSGVAGLTEAELEARFAEAESNFDFQNEMDAWMQQHGPTAEERGETSAAQTEDVDAILESLADELDAQRLAESAEAAAAEQAEQDLARDQDDLARTAGQIVHTLDAHPSTKFQESSFMRLMKRIQTREVTVQGDDLVDEATGQPIEQPVRTEMAPTTTTSTTAAAAQDATDAQDTPESVDSPHSPTLTATAAAAASAASHMAITDALVQAYLAMVVSQERTGGRSRPTGAIPAQTQTQTQAHHQPQPQPQEQQEMQQVKEVSEPGVETSTAASTSTSTGTNTRTSARTGFVNRNGAARKFTANL</sequence>
<feature type="compositionally biased region" description="Low complexity" evidence="1">
    <location>
        <begin position="466"/>
        <end position="490"/>
    </location>
</feature>
<protein>
    <recommendedName>
        <fullName evidence="4">Peroxin 20</fullName>
    </recommendedName>
</protein>
<dbReference type="STRING" id="1391915.U7PXF1"/>
<dbReference type="eggNOG" id="ENOG502S3XI">
    <property type="taxonomic scope" value="Eukaryota"/>
</dbReference>
<accession>U7PXF1</accession>
<feature type="region of interest" description="Disordered" evidence="1">
    <location>
        <begin position="367"/>
        <end position="421"/>
    </location>
</feature>
<feature type="compositionally biased region" description="Basic and acidic residues" evidence="1">
    <location>
        <begin position="15"/>
        <end position="31"/>
    </location>
</feature>
<dbReference type="AlphaFoldDB" id="U7PXF1"/>
<evidence type="ECO:0000256" key="1">
    <source>
        <dbReference type="SAM" id="MobiDB-lite"/>
    </source>
</evidence>
<gene>
    <name evidence="2" type="ORF">HMPREF1624_03710</name>
</gene>
<dbReference type="Proteomes" id="UP000018087">
    <property type="component" value="Unassembled WGS sequence"/>
</dbReference>
<feature type="region of interest" description="Disordered" evidence="1">
    <location>
        <begin position="455"/>
        <end position="538"/>
    </location>
</feature>
<feature type="compositionally biased region" description="Low complexity" evidence="1">
    <location>
        <begin position="502"/>
        <end position="523"/>
    </location>
</feature>
<dbReference type="HOGENOM" id="CLU_037889_0_0_1"/>
<keyword evidence="3" id="KW-1185">Reference proteome</keyword>
<feature type="region of interest" description="Disordered" evidence="1">
    <location>
        <begin position="1"/>
        <end position="45"/>
    </location>
</feature>
<reference evidence="3" key="1">
    <citation type="journal article" date="2014" name="Genome Announc.">
        <title>Genome sequence of the pathogenic fungus Sporothrix schenckii (ATCC 58251).</title>
        <authorList>
            <person name="Cuomo C.A."/>
            <person name="Rodriguez-Del Valle N."/>
            <person name="Perez-Sanchez L."/>
            <person name="Abouelleil A."/>
            <person name="Goldberg J."/>
            <person name="Young S."/>
            <person name="Zeng Q."/>
            <person name="Birren B.W."/>
        </authorList>
    </citation>
    <scope>NUCLEOTIDE SEQUENCE [LARGE SCALE GENOMIC DNA]</scope>
    <source>
        <strain evidence="3">ATCC 58251 / de Perez 2211183</strain>
    </source>
</reference>
<evidence type="ECO:0000313" key="2">
    <source>
        <dbReference type="EMBL" id="ERT00339.1"/>
    </source>
</evidence>
<evidence type="ECO:0000313" key="3">
    <source>
        <dbReference type="Proteomes" id="UP000018087"/>
    </source>
</evidence>
<organism evidence="2 3">
    <name type="scientific">Sporothrix schenckii (strain ATCC 58251 / de Perez 2211183)</name>
    <name type="common">Rose-picker's disease fungus</name>
    <dbReference type="NCBI Taxonomy" id="1391915"/>
    <lineage>
        <taxon>Eukaryota</taxon>
        <taxon>Fungi</taxon>
        <taxon>Dikarya</taxon>
        <taxon>Ascomycota</taxon>
        <taxon>Pezizomycotina</taxon>
        <taxon>Sordariomycetes</taxon>
        <taxon>Sordariomycetidae</taxon>
        <taxon>Ophiostomatales</taxon>
        <taxon>Ophiostomataceae</taxon>
        <taxon>Sporothrix</taxon>
    </lineage>
</organism>
<proteinExistence type="predicted"/>
<feature type="compositionally biased region" description="Low complexity" evidence="1">
    <location>
        <begin position="388"/>
        <end position="410"/>
    </location>
</feature>